<feature type="domain" description="Signal transduction histidine kinase subgroup 3 dimerisation and phosphoacceptor" evidence="10">
    <location>
        <begin position="200"/>
        <end position="264"/>
    </location>
</feature>
<keyword evidence="9" id="KW-0812">Transmembrane</keyword>
<dbReference type="GO" id="GO:0016020">
    <property type="term" value="C:membrane"/>
    <property type="evidence" value="ECO:0007669"/>
    <property type="project" value="InterPro"/>
</dbReference>
<protein>
    <recommendedName>
        <fullName evidence="2">histidine kinase</fullName>
        <ecNumber evidence="2">2.7.13.3</ecNumber>
    </recommendedName>
</protein>
<dbReference type="RefSeq" id="WP_009677688.1">
    <property type="nucleotide sequence ID" value="NZ_AEUD01000001.1"/>
</dbReference>
<evidence type="ECO:0000256" key="7">
    <source>
        <dbReference type="ARBA" id="ARBA00022840"/>
    </source>
</evidence>
<keyword evidence="13" id="KW-1185">Reference proteome</keyword>
<dbReference type="GO" id="GO:0046983">
    <property type="term" value="F:protein dimerization activity"/>
    <property type="evidence" value="ECO:0007669"/>
    <property type="project" value="InterPro"/>
</dbReference>
<dbReference type="InterPro" id="IPR036890">
    <property type="entry name" value="HATPase_C_sf"/>
</dbReference>
<keyword evidence="9" id="KW-0472">Membrane</keyword>
<reference evidence="12 13" key="1">
    <citation type="journal article" date="2011" name="J. Bacteriol.">
        <title>Draft Genome Sequence of Gordonia neofelifaecis NRRL B-59395, a Cholesterol-Degrading Actinomycete.</title>
        <authorList>
            <person name="Ge F."/>
            <person name="Li W."/>
            <person name="Chen G."/>
            <person name="Liu Y."/>
            <person name="Zhang G."/>
            <person name="Yong B."/>
            <person name="Wang Q."/>
            <person name="Wang N."/>
            <person name="Huang Z."/>
            <person name="Li W."/>
            <person name="Wang J."/>
            <person name="Wu C."/>
            <person name="Xie Q."/>
            <person name="Liu G."/>
        </authorList>
    </citation>
    <scope>NUCLEOTIDE SEQUENCE [LARGE SCALE GENOMIC DNA]</scope>
    <source>
        <strain evidence="12 13">NRRL B-59395</strain>
    </source>
</reference>
<comment type="caution">
    <text evidence="12">The sequence shown here is derived from an EMBL/GenBank/DDBJ whole genome shotgun (WGS) entry which is preliminary data.</text>
</comment>
<dbReference type="Gene3D" id="1.20.5.1930">
    <property type="match status" value="1"/>
</dbReference>
<feature type="transmembrane region" description="Helical" evidence="9">
    <location>
        <begin position="72"/>
        <end position="96"/>
    </location>
</feature>
<dbReference type="Pfam" id="PF07730">
    <property type="entry name" value="HisKA_3"/>
    <property type="match status" value="1"/>
</dbReference>
<keyword evidence="7" id="KW-0067">ATP-binding</keyword>
<accession>F1YE33</accession>
<feature type="transmembrane region" description="Helical" evidence="9">
    <location>
        <begin position="27"/>
        <end position="60"/>
    </location>
</feature>
<keyword evidence="5" id="KW-0547">Nucleotide-binding</keyword>
<evidence type="ECO:0000256" key="6">
    <source>
        <dbReference type="ARBA" id="ARBA00022777"/>
    </source>
</evidence>
<evidence type="ECO:0000313" key="13">
    <source>
        <dbReference type="Proteomes" id="UP000035065"/>
    </source>
</evidence>
<feature type="domain" description="DUF7134" evidence="11">
    <location>
        <begin position="19"/>
        <end position="170"/>
    </location>
</feature>
<organism evidence="12 13">
    <name type="scientific">Gordonia neofelifaecis NRRL B-59395</name>
    <dbReference type="NCBI Taxonomy" id="644548"/>
    <lineage>
        <taxon>Bacteria</taxon>
        <taxon>Bacillati</taxon>
        <taxon>Actinomycetota</taxon>
        <taxon>Actinomycetes</taxon>
        <taxon>Mycobacteriales</taxon>
        <taxon>Gordoniaceae</taxon>
        <taxon>Gordonia</taxon>
    </lineage>
</organism>
<dbReference type="InterPro" id="IPR011712">
    <property type="entry name" value="Sig_transdc_His_kin_sub3_dim/P"/>
</dbReference>
<dbReference type="STRING" id="644548.SCNU_02075"/>
<feature type="transmembrane region" description="Helical" evidence="9">
    <location>
        <begin position="108"/>
        <end position="128"/>
    </location>
</feature>
<keyword evidence="3" id="KW-0597">Phosphoprotein</keyword>
<proteinExistence type="predicted"/>
<evidence type="ECO:0000256" key="8">
    <source>
        <dbReference type="ARBA" id="ARBA00023012"/>
    </source>
</evidence>
<dbReference type="InterPro" id="IPR055558">
    <property type="entry name" value="DUF7134"/>
</dbReference>
<keyword evidence="8" id="KW-0902">Two-component regulatory system</keyword>
<keyword evidence="9" id="KW-1133">Transmembrane helix</keyword>
<dbReference type="Pfam" id="PF23539">
    <property type="entry name" value="DUF7134"/>
    <property type="match status" value="1"/>
</dbReference>
<comment type="catalytic activity">
    <reaction evidence="1">
        <text>ATP + protein L-histidine = ADP + protein N-phospho-L-histidine.</text>
        <dbReference type="EC" id="2.7.13.3"/>
    </reaction>
</comment>
<evidence type="ECO:0000256" key="3">
    <source>
        <dbReference type="ARBA" id="ARBA00022553"/>
    </source>
</evidence>
<dbReference type="Gene3D" id="3.30.565.10">
    <property type="entry name" value="Histidine kinase-like ATPase, C-terminal domain"/>
    <property type="match status" value="1"/>
</dbReference>
<keyword evidence="6" id="KW-0418">Kinase</keyword>
<gene>
    <name evidence="12" type="ORF">SCNU_02075</name>
</gene>
<dbReference type="GO" id="GO:0005524">
    <property type="term" value="F:ATP binding"/>
    <property type="evidence" value="ECO:0007669"/>
    <property type="project" value="UniProtKB-KW"/>
</dbReference>
<sequence length="398" mass="42397">MVMIGRRELADPLAFPNLSRRSVIGDAAVGFVLLVLMVAVSSGLSTTVQIASLLIGLAVMCRRVTPSLMMTLAVASAVLQVVTYDVAVGACLLYSVLYYTAGNHPNALVRRGSFVVAAVGSLVAAWVYPRSSAWGAADESATLLAYLMTFLGIAVLLVGSWTFGFIRYQRHSVEQARIAEQMSELERRRLLDLYDEQAARSSLARDMHDVVAHSLAVVVAQAEGARFTLDSSPEAAKEALGVIADTARQALADVRGVLEELRSTESTADHTRTDRDQLYARMRAAGMTLQTTEIGDADTVSPLSVRVAFAVLTESLTNALKYGDLARPVEVRQDWTDGCRLTVANALSDKPLAPGGAGHGIVGMVERAELAGGTLTSAAVDGRWLVELVVPARPEGPA</sequence>
<name>F1YE33_9ACTN</name>
<dbReference type="InterPro" id="IPR050482">
    <property type="entry name" value="Sensor_HK_TwoCompSys"/>
</dbReference>
<dbReference type="EC" id="2.7.13.3" evidence="2"/>
<dbReference type="Proteomes" id="UP000035065">
    <property type="component" value="Unassembled WGS sequence"/>
</dbReference>
<dbReference type="GO" id="GO:0000155">
    <property type="term" value="F:phosphorelay sensor kinase activity"/>
    <property type="evidence" value="ECO:0007669"/>
    <property type="project" value="InterPro"/>
</dbReference>
<dbReference type="eggNOG" id="COG4585">
    <property type="taxonomic scope" value="Bacteria"/>
</dbReference>
<keyword evidence="4" id="KW-0808">Transferase</keyword>
<dbReference type="AlphaFoldDB" id="F1YE33"/>
<dbReference type="EMBL" id="AEUD01000001">
    <property type="protein sequence ID" value="EGD57123.1"/>
    <property type="molecule type" value="Genomic_DNA"/>
</dbReference>
<evidence type="ECO:0000256" key="1">
    <source>
        <dbReference type="ARBA" id="ARBA00000085"/>
    </source>
</evidence>
<evidence type="ECO:0000256" key="4">
    <source>
        <dbReference type="ARBA" id="ARBA00022679"/>
    </source>
</evidence>
<evidence type="ECO:0000256" key="9">
    <source>
        <dbReference type="SAM" id="Phobius"/>
    </source>
</evidence>
<dbReference type="PANTHER" id="PTHR24421:SF10">
    <property type="entry name" value="NITRATE_NITRITE SENSOR PROTEIN NARQ"/>
    <property type="match status" value="1"/>
</dbReference>
<dbReference type="PANTHER" id="PTHR24421">
    <property type="entry name" value="NITRATE/NITRITE SENSOR PROTEIN NARX-RELATED"/>
    <property type="match status" value="1"/>
</dbReference>
<evidence type="ECO:0000256" key="5">
    <source>
        <dbReference type="ARBA" id="ARBA00022741"/>
    </source>
</evidence>
<evidence type="ECO:0000256" key="2">
    <source>
        <dbReference type="ARBA" id="ARBA00012438"/>
    </source>
</evidence>
<evidence type="ECO:0000259" key="11">
    <source>
        <dbReference type="Pfam" id="PF23539"/>
    </source>
</evidence>
<evidence type="ECO:0000313" key="12">
    <source>
        <dbReference type="EMBL" id="EGD57123.1"/>
    </source>
</evidence>
<evidence type="ECO:0000259" key="10">
    <source>
        <dbReference type="Pfam" id="PF07730"/>
    </source>
</evidence>
<feature type="transmembrane region" description="Helical" evidence="9">
    <location>
        <begin position="143"/>
        <end position="166"/>
    </location>
</feature>
<dbReference type="CDD" id="cd16917">
    <property type="entry name" value="HATPase_UhpB-NarQ-NarX-like"/>
    <property type="match status" value="1"/>
</dbReference>